<dbReference type="InterPro" id="IPR006905">
    <property type="entry name" value="Flavin_halogenase"/>
</dbReference>
<organism evidence="1 2">
    <name type="scientific">Marinimicrobium koreense</name>
    <dbReference type="NCBI Taxonomy" id="306545"/>
    <lineage>
        <taxon>Bacteria</taxon>
        <taxon>Pseudomonadati</taxon>
        <taxon>Pseudomonadota</taxon>
        <taxon>Gammaproteobacteria</taxon>
        <taxon>Cellvibrionales</taxon>
        <taxon>Cellvibrionaceae</taxon>
        <taxon>Marinimicrobium</taxon>
    </lineage>
</organism>
<proteinExistence type="predicted"/>
<name>A0A3N1NR99_9GAMM</name>
<dbReference type="InterPro" id="IPR036188">
    <property type="entry name" value="FAD/NAD-bd_sf"/>
</dbReference>
<dbReference type="PANTHER" id="PTHR43747">
    <property type="entry name" value="FAD-BINDING PROTEIN"/>
    <property type="match status" value="1"/>
</dbReference>
<evidence type="ECO:0000313" key="2">
    <source>
        <dbReference type="Proteomes" id="UP000273643"/>
    </source>
</evidence>
<keyword evidence="2" id="KW-1185">Reference proteome</keyword>
<dbReference type="InterPro" id="IPR050816">
    <property type="entry name" value="Flavin-dep_Halogenase_NPB"/>
</dbReference>
<accession>A0A3N1NR99</accession>
<evidence type="ECO:0000313" key="1">
    <source>
        <dbReference type="EMBL" id="ROQ18409.1"/>
    </source>
</evidence>
<dbReference type="SUPFAM" id="SSF51905">
    <property type="entry name" value="FAD/NAD(P)-binding domain"/>
    <property type="match status" value="1"/>
</dbReference>
<reference evidence="1 2" key="1">
    <citation type="submission" date="2018-11" db="EMBL/GenBank/DDBJ databases">
        <title>Genomic Encyclopedia of Type Strains, Phase IV (KMG-IV): sequencing the most valuable type-strain genomes for metagenomic binning, comparative biology and taxonomic classification.</title>
        <authorList>
            <person name="Goeker M."/>
        </authorList>
    </citation>
    <scope>NUCLEOTIDE SEQUENCE [LARGE SCALE GENOMIC DNA]</scope>
    <source>
        <strain evidence="1 2">DSM 16974</strain>
    </source>
</reference>
<gene>
    <name evidence="1" type="ORF">EDC38_2635</name>
</gene>
<comment type="caution">
    <text evidence="1">The sequence shown here is derived from an EMBL/GenBank/DDBJ whole genome shotgun (WGS) entry which is preliminary data.</text>
</comment>
<dbReference type="RefSeq" id="WP_123639046.1">
    <property type="nucleotide sequence ID" value="NZ_RJUK01000002.1"/>
</dbReference>
<dbReference type="Proteomes" id="UP000273643">
    <property type="component" value="Unassembled WGS sequence"/>
</dbReference>
<dbReference type="AlphaFoldDB" id="A0A3N1NR99"/>
<dbReference type="OrthoDB" id="5697993at2"/>
<dbReference type="GO" id="GO:0004497">
    <property type="term" value="F:monooxygenase activity"/>
    <property type="evidence" value="ECO:0007669"/>
    <property type="project" value="InterPro"/>
</dbReference>
<dbReference type="Gene3D" id="3.50.50.60">
    <property type="entry name" value="FAD/NAD(P)-binding domain"/>
    <property type="match status" value="1"/>
</dbReference>
<sequence length="480" mass="54003">MDKANLEHLVVVGNGLVAAGTVVTLARFLSRYGARVTWIRTGEDDVSPVEVAQPPFLEWLAMVGLPERDLMVRAQGLFSLGVLGQGTKGEFFMPYGRHGIPAAPASFEHEFFRACAPDKQARFNEHFLATQAARRGRFDFPVNDPRSVKSTLRYGMNLDKGAMRTLLAEYADSLGVSAVRCTRLSVEADPQFGIQRLRLDDDESVQGDFYLDATGDEALLIGQGLGVPLEEASALWSYHWVGRGGTTLDWMPYSTLTQQVWGWQRAVDTQQSGVVERWVSPGETAEQATAKMQSQDCDWVKYPLQWGQRETPWRHNCLALGRAAGQPGELLCSEWHRACQSLLLWLELLPDAAGRPALRSEFNRRDRALFESWRELHELLILAGDPRSEAVTESLRWRLQVFESFGRLWRRDQEPLPDETQLALLIGLGWRSASADNLLAEASPEDLRRKHQRIYDTLVSAAERMPTLKQVIQHHCPAVV</sequence>
<protein>
    <submittedName>
        <fullName evidence="1">Tryptophan halogenase</fullName>
    </submittedName>
</protein>
<dbReference type="PANTHER" id="PTHR43747:SF4">
    <property type="entry name" value="FLAVIN-DEPENDENT TRYPTOPHAN HALOGENASE"/>
    <property type="match status" value="1"/>
</dbReference>
<dbReference type="EMBL" id="RJUK01000002">
    <property type="protein sequence ID" value="ROQ18409.1"/>
    <property type="molecule type" value="Genomic_DNA"/>
</dbReference>
<dbReference type="Pfam" id="PF04820">
    <property type="entry name" value="Trp_halogenase"/>
    <property type="match status" value="1"/>
</dbReference>